<dbReference type="Proteomes" id="UP001189429">
    <property type="component" value="Unassembled WGS sequence"/>
</dbReference>
<accession>A0ABN9YBZ6</accession>
<keyword evidence="2" id="KW-1185">Reference proteome</keyword>
<feature type="non-terminal residue" evidence="1">
    <location>
        <position position="1"/>
    </location>
</feature>
<sequence>EAIPADHMRAINNVLSALEQAWSPQQAVRCGETMHELFESLRYNPRQGERITDSIPRYAFTDVKKIVIRLFPHLHVLE</sequence>
<comment type="caution">
    <text evidence="1">The sequence shown here is derived from an EMBL/GenBank/DDBJ whole genome shotgun (WGS) entry which is preliminary data.</text>
</comment>
<feature type="non-terminal residue" evidence="1">
    <location>
        <position position="78"/>
    </location>
</feature>
<reference evidence="1" key="1">
    <citation type="submission" date="2023-10" db="EMBL/GenBank/DDBJ databases">
        <authorList>
            <person name="Chen Y."/>
            <person name="Shah S."/>
            <person name="Dougan E. K."/>
            <person name="Thang M."/>
            <person name="Chan C."/>
        </authorList>
    </citation>
    <scope>NUCLEOTIDE SEQUENCE [LARGE SCALE GENOMIC DNA]</scope>
</reference>
<evidence type="ECO:0000313" key="2">
    <source>
        <dbReference type="Proteomes" id="UP001189429"/>
    </source>
</evidence>
<evidence type="ECO:0000313" key="1">
    <source>
        <dbReference type="EMBL" id="CAK0910287.1"/>
    </source>
</evidence>
<proteinExistence type="predicted"/>
<gene>
    <name evidence="1" type="ORF">PCOR1329_LOCUS84503</name>
</gene>
<organism evidence="1 2">
    <name type="scientific">Prorocentrum cordatum</name>
    <dbReference type="NCBI Taxonomy" id="2364126"/>
    <lineage>
        <taxon>Eukaryota</taxon>
        <taxon>Sar</taxon>
        <taxon>Alveolata</taxon>
        <taxon>Dinophyceae</taxon>
        <taxon>Prorocentrales</taxon>
        <taxon>Prorocentraceae</taxon>
        <taxon>Prorocentrum</taxon>
    </lineage>
</organism>
<name>A0ABN9YBZ6_9DINO</name>
<dbReference type="EMBL" id="CAUYUJ010022365">
    <property type="protein sequence ID" value="CAK0910287.1"/>
    <property type="molecule type" value="Genomic_DNA"/>
</dbReference>
<protein>
    <submittedName>
        <fullName evidence="1">Uncharacterized protein</fullName>
    </submittedName>
</protein>